<accession>A0A0K0EE72</accession>
<dbReference type="GO" id="GO:0005576">
    <property type="term" value="C:extracellular region"/>
    <property type="evidence" value="ECO:0007669"/>
    <property type="project" value="UniProtKB-SubCell"/>
</dbReference>
<dbReference type="AlphaFoldDB" id="A0A0K0EE72"/>
<comment type="subcellular location">
    <subcellularLocation>
        <location evidence="1">Secreted</location>
    </subcellularLocation>
</comment>
<keyword evidence="6" id="KW-1185">Reference proteome</keyword>
<feature type="chain" id="PRO_5005327882" evidence="5">
    <location>
        <begin position="22"/>
        <end position="146"/>
    </location>
</feature>
<protein>
    <submittedName>
        <fullName evidence="8">Transthyretin-like family protein</fullName>
    </submittedName>
    <submittedName>
        <fullName evidence="7">Transthyretin-like family-containing protein</fullName>
    </submittedName>
</protein>
<organism evidence="7">
    <name type="scientific">Strongyloides stercoralis</name>
    <name type="common">Threadworm</name>
    <dbReference type="NCBI Taxonomy" id="6248"/>
    <lineage>
        <taxon>Eukaryota</taxon>
        <taxon>Metazoa</taxon>
        <taxon>Ecdysozoa</taxon>
        <taxon>Nematoda</taxon>
        <taxon>Chromadorea</taxon>
        <taxon>Rhabditida</taxon>
        <taxon>Tylenchina</taxon>
        <taxon>Panagrolaimomorpha</taxon>
        <taxon>Strongyloidoidea</taxon>
        <taxon>Strongyloididae</taxon>
        <taxon>Strongyloides</taxon>
    </lineage>
</organism>
<feature type="signal peptide" evidence="5">
    <location>
        <begin position="1"/>
        <end position="21"/>
    </location>
</feature>
<evidence type="ECO:0000256" key="1">
    <source>
        <dbReference type="ARBA" id="ARBA00004613"/>
    </source>
</evidence>
<sequence length="146" mass="16169">MSFMSLLTISLIFTLISIINSAGFIGRLQSTGAVGRVTCNGNPYNNALIKLFDEDDLDIDDLIDETKSKMSGDFEVQGSHREITSIDPKIVIFHNCNELIGICSRKITIKIPDSYITSGSKPSRIYDIGTLELSGKFDGEERDCFH</sequence>
<keyword evidence="4 5" id="KW-0732">Signal</keyword>
<dbReference type="InterPro" id="IPR038479">
    <property type="entry name" value="Transthyretin-like_sf"/>
</dbReference>
<evidence type="ECO:0000256" key="5">
    <source>
        <dbReference type="SAM" id="SignalP"/>
    </source>
</evidence>
<dbReference type="WBParaSite" id="SSTP_0000778400.1">
    <property type="protein sequence ID" value="SSTP_0000778400.1"/>
    <property type="gene ID" value="SSTP_0000778400"/>
</dbReference>
<reference evidence="7" key="1">
    <citation type="submission" date="2015-08" db="UniProtKB">
        <authorList>
            <consortium name="WormBaseParasite"/>
        </authorList>
    </citation>
    <scope>IDENTIFICATION</scope>
</reference>
<dbReference type="Pfam" id="PF01060">
    <property type="entry name" value="TTR-52"/>
    <property type="match status" value="1"/>
</dbReference>
<dbReference type="WBParaSite" id="TCONS_00009634.p1">
    <property type="protein sequence ID" value="TCONS_00009634.p1"/>
    <property type="gene ID" value="XLOC_007416"/>
</dbReference>
<dbReference type="Proteomes" id="UP000035681">
    <property type="component" value="Unplaced"/>
</dbReference>
<dbReference type="GO" id="GO:0009986">
    <property type="term" value="C:cell surface"/>
    <property type="evidence" value="ECO:0007669"/>
    <property type="project" value="InterPro"/>
</dbReference>
<evidence type="ECO:0000256" key="3">
    <source>
        <dbReference type="ARBA" id="ARBA00022525"/>
    </source>
</evidence>
<dbReference type="PANTHER" id="PTHR21700">
    <property type="entry name" value="TRANSTHYRETIN-LIKE FAMILY PROTEIN-RELATED"/>
    <property type="match status" value="1"/>
</dbReference>
<keyword evidence="3" id="KW-0964">Secreted</keyword>
<comment type="similarity">
    <text evidence="2">Belongs to the nematode transthyretin-like family.</text>
</comment>
<evidence type="ECO:0000313" key="8">
    <source>
        <dbReference type="WBParaSite" id="TCONS_00009634.p1"/>
    </source>
</evidence>
<evidence type="ECO:0000313" key="6">
    <source>
        <dbReference type="Proteomes" id="UP000035681"/>
    </source>
</evidence>
<evidence type="ECO:0000256" key="2">
    <source>
        <dbReference type="ARBA" id="ARBA00010112"/>
    </source>
</evidence>
<proteinExistence type="inferred from homology"/>
<dbReference type="Gene3D" id="2.60.40.3330">
    <property type="match status" value="1"/>
</dbReference>
<evidence type="ECO:0000313" key="7">
    <source>
        <dbReference type="WBParaSite" id="SSTP_0000778400.1"/>
    </source>
</evidence>
<dbReference type="InterPro" id="IPR001534">
    <property type="entry name" value="Transthyretin-like"/>
</dbReference>
<name>A0A0K0EE72_STRER</name>
<evidence type="ECO:0000256" key="4">
    <source>
        <dbReference type="ARBA" id="ARBA00022729"/>
    </source>
</evidence>
<dbReference type="PANTHER" id="PTHR21700:SF3">
    <property type="entry name" value="TRANSTHYRETIN-LIKE PROTEIN 5"/>
    <property type="match status" value="1"/>
</dbReference>